<keyword evidence="6" id="KW-1185">Reference proteome</keyword>
<feature type="chain" id="PRO_5018035550" evidence="5">
    <location>
        <begin position="23"/>
        <end position="122"/>
    </location>
</feature>
<accession>A0A3Q0D8X6</accession>
<dbReference type="GeneID" id="106022095"/>
<feature type="signal peptide" evidence="5">
    <location>
        <begin position="1"/>
        <end position="22"/>
    </location>
</feature>
<comment type="subcellular location">
    <subcellularLocation>
        <location evidence="1">Secreted</location>
    </subcellularLocation>
</comment>
<dbReference type="PANTHER" id="PTHR21226:SF8">
    <property type="entry name" value="ABPA10-RELATED"/>
    <property type="match status" value="1"/>
</dbReference>
<dbReference type="InterPro" id="IPR053723">
    <property type="entry name" value="Secretoglobin_Domain_sf"/>
</dbReference>
<evidence type="ECO:0000313" key="6">
    <source>
        <dbReference type="Proteomes" id="UP000886700"/>
    </source>
</evidence>
<evidence type="ECO:0000256" key="2">
    <source>
        <dbReference type="ARBA" id="ARBA00008650"/>
    </source>
</evidence>
<protein>
    <submittedName>
        <fullName evidence="7">Major allergen I polypeptide chain 1-like</fullName>
    </submittedName>
</protein>
<gene>
    <name evidence="7" type="primary">LOC106022095</name>
</gene>
<dbReference type="AlphaFoldDB" id="A0A3Q0D8X6"/>
<dbReference type="GO" id="GO:0005576">
    <property type="term" value="C:extracellular region"/>
    <property type="evidence" value="ECO:0007669"/>
    <property type="project" value="UniProtKB-SubCell"/>
</dbReference>
<dbReference type="PANTHER" id="PTHR21226">
    <property type="entry name" value="ABPA10-RELATED"/>
    <property type="match status" value="1"/>
</dbReference>
<dbReference type="GO" id="GO:0005496">
    <property type="term" value="F:steroid binding"/>
    <property type="evidence" value="ECO:0007669"/>
    <property type="project" value="TreeGrafter"/>
</dbReference>
<dbReference type="PROSITE" id="PS51311">
    <property type="entry name" value="SCGB"/>
    <property type="match status" value="1"/>
</dbReference>
<keyword evidence="3" id="KW-0964">Secreted</keyword>
<dbReference type="SUPFAM" id="SSF48201">
    <property type="entry name" value="Uteroglobin-like"/>
    <property type="match status" value="1"/>
</dbReference>
<evidence type="ECO:0000256" key="5">
    <source>
        <dbReference type="SAM" id="SignalP"/>
    </source>
</evidence>
<comment type="similarity">
    <text evidence="2">Belongs to the secretoglobin family.</text>
</comment>
<dbReference type="Pfam" id="PF01099">
    <property type="entry name" value="Uteroglobin"/>
    <property type="match status" value="1"/>
</dbReference>
<dbReference type="InterPro" id="IPR035960">
    <property type="entry name" value="Secretoglobin_sf"/>
</dbReference>
<reference evidence="7" key="1">
    <citation type="submission" date="2025-08" db="UniProtKB">
        <authorList>
            <consortium name="RefSeq"/>
        </authorList>
    </citation>
    <scope>IDENTIFICATION</scope>
    <source>
        <tissue evidence="7">Liver</tissue>
    </source>
</reference>
<dbReference type="InterPro" id="IPR016126">
    <property type="entry name" value="Secretoglobin"/>
</dbReference>
<dbReference type="InterPro" id="IPR006178">
    <property type="entry name" value="CH1-like"/>
</dbReference>
<dbReference type="Gene3D" id="1.20.920.50">
    <property type="match status" value="1"/>
</dbReference>
<evidence type="ECO:0000256" key="3">
    <source>
        <dbReference type="ARBA" id="ARBA00022525"/>
    </source>
</evidence>
<proteinExistence type="inferred from homology"/>
<keyword evidence="4 5" id="KW-0732">Signal</keyword>
<organism evidence="6 7">
    <name type="scientific">Mesocricetus auratus</name>
    <name type="common">Golden hamster</name>
    <dbReference type="NCBI Taxonomy" id="10036"/>
    <lineage>
        <taxon>Eukaryota</taxon>
        <taxon>Metazoa</taxon>
        <taxon>Chordata</taxon>
        <taxon>Craniata</taxon>
        <taxon>Vertebrata</taxon>
        <taxon>Euteleostomi</taxon>
        <taxon>Mammalia</taxon>
        <taxon>Eutheria</taxon>
        <taxon>Euarchontoglires</taxon>
        <taxon>Glires</taxon>
        <taxon>Rodentia</taxon>
        <taxon>Myomorpha</taxon>
        <taxon>Muroidea</taxon>
        <taxon>Cricetidae</taxon>
        <taxon>Cricetinae</taxon>
        <taxon>Mesocricetus</taxon>
    </lineage>
</organism>
<name>A0A3Q0D8X6_MESAU</name>
<dbReference type="SMART" id="SM00096">
    <property type="entry name" value="UTG"/>
    <property type="match status" value="1"/>
</dbReference>
<evidence type="ECO:0000256" key="4">
    <source>
        <dbReference type="ARBA" id="ARBA00022729"/>
    </source>
</evidence>
<dbReference type="KEGG" id="maua:106022095"/>
<evidence type="ECO:0000256" key="1">
    <source>
        <dbReference type="ARBA" id="ARBA00004613"/>
    </source>
</evidence>
<dbReference type="RefSeq" id="XP_021089577.1">
    <property type="nucleotide sequence ID" value="XM_021233918.2"/>
</dbReference>
<dbReference type="OrthoDB" id="9450650at2759"/>
<dbReference type="Proteomes" id="UP000886700">
    <property type="component" value="Unplaced"/>
</dbReference>
<evidence type="ECO:0000313" key="7">
    <source>
        <dbReference type="RefSeq" id="XP_021089577.1"/>
    </source>
</evidence>
<sequence length="122" mass="13534">MKLAGALMLLGAALLLNSGGDCGICPAIKVDLELFLGPSVDAYVNFVKKYKDDNDTLENTESMKKCTDNKLTKEDKESVRSLLDFQGHYGGSRVEHVIESPLFTRSSSINHQVSIMYLRVFM</sequence>
<dbReference type="PRINTS" id="PR00827">
    <property type="entry name" value="FELALLERGEN"/>
</dbReference>